<accession>A0ABD3QIG5</accession>
<dbReference type="Pfam" id="PF04488">
    <property type="entry name" value="Gly_transf_sug"/>
    <property type="match status" value="1"/>
</dbReference>
<dbReference type="SUPFAM" id="SSF53448">
    <property type="entry name" value="Nucleotide-diphospho-sugar transferases"/>
    <property type="match status" value="1"/>
</dbReference>
<dbReference type="Gene3D" id="3.90.550.20">
    <property type="match status" value="1"/>
</dbReference>
<evidence type="ECO:0008006" key="5">
    <source>
        <dbReference type="Google" id="ProtNLM"/>
    </source>
</evidence>
<keyword evidence="1" id="KW-0808">Transferase</keyword>
<dbReference type="InterPro" id="IPR029044">
    <property type="entry name" value="Nucleotide-diphossugar_trans"/>
</dbReference>
<proteinExistence type="predicted"/>
<keyword evidence="2" id="KW-0472">Membrane</keyword>
<dbReference type="GO" id="GO:0016020">
    <property type="term" value="C:membrane"/>
    <property type="evidence" value="ECO:0007669"/>
    <property type="project" value="GOC"/>
</dbReference>
<dbReference type="GO" id="GO:0006688">
    <property type="term" value="P:glycosphingolipid biosynthetic process"/>
    <property type="evidence" value="ECO:0007669"/>
    <property type="project" value="UniProtKB-ARBA"/>
</dbReference>
<organism evidence="3 4">
    <name type="scientific">Cyclotella cryptica</name>
    <dbReference type="NCBI Taxonomy" id="29204"/>
    <lineage>
        <taxon>Eukaryota</taxon>
        <taxon>Sar</taxon>
        <taxon>Stramenopiles</taxon>
        <taxon>Ochrophyta</taxon>
        <taxon>Bacillariophyta</taxon>
        <taxon>Coscinodiscophyceae</taxon>
        <taxon>Thalassiosirophycidae</taxon>
        <taxon>Stephanodiscales</taxon>
        <taxon>Stephanodiscaceae</taxon>
        <taxon>Cyclotella</taxon>
    </lineage>
</organism>
<dbReference type="PANTHER" id="PTHR32385:SF15">
    <property type="entry name" value="INOSITOL PHOSPHOCERAMIDE MANNOSYLTRANSFERASE 1"/>
    <property type="match status" value="1"/>
</dbReference>
<dbReference type="InterPro" id="IPR051706">
    <property type="entry name" value="Glycosyltransferase_domain"/>
</dbReference>
<evidence type="ECO:0000313" key="3">
    <source>
        <dbReference type="EMBL" id="KAL3799301.1"/>
    </source>
</evidence>
<dbReference type="EMBL" id="JABMIG020000040">
    <property type="protein sequence ID" value="KAL3799301.1"/>
    <property type="molecule type" value="Genomic_DNA"/>
</dbReference>
<gene>
    <name evidence="3" type="ORF">HJC23_013026</name>
</gene>
<name>A0ABD3QIG5_9STRA</name>
<comment type="caution">
    <text evidence="3">The sequence shown here is derived from an EMBL/GenBank/DDBJ whole genome shotgun (WGS) entry which is preliminary data.</text>
</comment>
<evidence type="ECO:0000256" key="2">
    <source>
        <dbReference type="SAM" id="Phobius"/>
    </source>
</evidence>
<evidence type="ECO:0000256" key="1">
    <source>
        <dbReference type="ARBA" id="ARBA00022679"/>
    </source>
</evidence>
<keyword evidence="4" id="KW-1185">Reference proteome</keyword>
<dbReference type="GO" id="GO:0016740">
    <property type="term" value="F:transferase activity"/>
    <property type="evidence" value="ECO:0007669"/>
    <property type="project" value="UniProtKB-KW"/>
</dbReference>
<dbReference type="Proteomes" id="UP001516023">
    <property type="component" value="Unassembled WGS sequence"/>
</dbReference>
<dbReference type="PANTHER" id="PTHR32385">
    <property type="entry name" value="MANNOSYL PHOSPHORYLINOSITOL CERAMIDE SYNTHASE"/>
    <property type="match status" value="1"/>
</dbReference>
<evidence type="ECO:0000313" key="4">
    <source>
        <dbReference type="Proteomes" id="UP001516023"/>
    </source>
</evidence>
<sequence length="435" mass="49374">MRRRQENTTPILVLNDGAVSGYDIGEEKKFGSIRLRNSILLLGLVQLFFLLGVLISSDKIYQFGRASLVMEHEPFHNSAIHSSNKLRQGPIIPRRLIFTYKYNLINPSEDDPPFDPKNPLTANVLNTIEKYKQNWKRIDDLDDANNNHRSAAKNEAVVSFLSNEDCVEIIKRAEPKLIRHFSREKRGDFKADICRIAELYIHGGYYFDADISVVDPVNLDKLPIQRVEISDPFTELSHIDQSSEIAIPSEDDIVTFATVINVQGVFFQAFLAAAPNHPIMKTALQYMLAYYEGKLQDILPRDTLLSLAKYSETIPSRKRPQGIGVGPYTLAAAYLATSHVEWEDFARKLLREGALSSDNASSGRKKKMHYSRFLYEVSLTSKHVTERELFQDVPLQSHKKSKYGDGDWCNFICFGGRKVYFYARVVGSRGCPKAG</sequence>
<protein>
    <recommendedName>
        <fullName evidence="5">Glycosyltransferase</fullName>
    </recommendedName>
</protein>
<keyword evidence="2" id="KW-1133">Transmembrane helix</keyword>
<dbReference type="GO" id="GO:0006673">
    <property type="term" value="P:inositol phosphoceramide metabolic process"/>
    <property type="evidence" value="ECO:0007669"/>
    <property type="project" value="UniProtKB-ARBA"/>
</dbReference>
<feature type="transmembrane region" description="Helical" evidence="2">
    <location>
        <begin position="38"/>
        <end position="57"/>
    </location>
</feature>
<dbReference type="InterPro" id="IPR007577">
    <property type="entry name" value="GlycoTrfase_DXD_sugar-bd_CS"/>
</dbReference>
<dbReference type="AlphaFoldDB" id="A0ABD3QIG5"/>
<reference evidence="3 4" key="1">
    <citation type="journal article" date="2020" name="G3 (Bethesda)">
        <title>Improved Reference Genome for Cyclotella cryptica CCMP332, a Model for Cell Wall Morphogenesis, Salinity Adaptation, and Lipid Production in Diatoms (Bacillariophyta).</title>
        <authorList>
            <person name="Roberts W.R."/>
            <person name="Downey K.M."/>
            <person name="Ruck E.C."/>
            <person name="Traller J.C."/>
            <person name="Alverson A.J."/>
        </authorList>
    </citation>
    <scope>NUCLEOTIDE SEQUENCE [LARGE SCALE GENOMIC DNA]</scope>
    <source>
        <strain evidence="3 4">CCMP332</strain>
    </source>
</reference>
<keyword evidence="2" id="KW-0812">Transmembrane</keyword>